<keyword evidence="7" id="KW-1185">Reference proteome</keyword>
<evidence type="ECO:0000256" key="3">
    <source>
        <dbReference type="ARBA" id="ARBA00022679"/>
    </source>
</evidence>
<evidence type="ECO:0000259" key="5">
    <source>
        <dbReference type="PROSITE" id="PS50075"/>
    </source>
</evidence>
<proteinExistence type="predicted"/>
<dbReference type="PANTHER" id="PTHR43775:SF51">
    <property type="entry name" value="INACTIVE PHENOLPHTHIOCEROL SYNTHESIS POLYKETIDE SYNTHASE TYPE I PKS1-RELATED"/>
    <property type="match status" value="1"/>
</dbReference>
<dbReference type="Pfam" id="PF08659">
    <property type="entry name" value="KR"/>
    <property type="match status" value="1"/>
</dbReference>
<dbReference type="InterPro" id="IPR020806">
    <property type="entry name" value="PKS_PP-bd"/>
</dbReference>
<dbReference type="SMART" id="SM00823">
    <property type="entry name" value="PKS_PP"/>
    <property type="match status" value="1"/>
</dbReference>
<dbReference type="PROSITE" id="PS50075">
    <property type="entry name" value="CARRIER"/>
    <property type="match status" value="1"/>
</dbReference>
<protein>
    <submittedName>
        <fullName evidence="6">Modular polyketide synthase</fullName>
    </submittedName>
</protein>
<dbReference type="OrthoDB" id="9778690at2"/>
<dbReference type="CDD" id="cd08952">
    <property type="entry name" value="KR_1_SDR_x"/>
    <property type="match status" value="1"/>
</dbReference>
<gene>
    <name evidence="6" type="ORF">BIV23_00025</name>
</gene>
<dbReference type="GO" id="GO:0031177">
    <property type="term" value="F:phosphopantetheine binding"/>
    <property type="evidence" value="ECO:0007669"/>
    <property type="project" value="InterPro"/>
</dbReference>
<dbReference type="FunFam" id="1.10.1200.10:FF:000007">
    <property type="entry name" value="Probable polyketide synthase pks17"/>
    <property type="match status" value="1"/>
</dbReference>
<evidence type="ECO:0000313" key="7">
    <source>
        <dbReference type="Proteomes" id="UP000179642"/>
    </source>
</evidence>
<dbReference type="InterPro" id="IPR013968">
    <property type="entry name" value="PKS_KR"/>
</dbReference>
<dbReference type="EMBL" id="MLYO01000001">
    <property type="protein sequence ID" value="OIK08309.1"/>
    <property type="molecule type" value="Genomic_DNA"/>
</dbReference>
<accession>A0A1S2QQ80</accession>
<keyword evidence="3" id="KW-0808">Transferase</keyword>
<feature type="non-terminal residue" evidence="6">
    <location>
        <position position="1"/>
    </location>
</feature>
<dbReference type="SUPFAM" id="SSF47336">
    <property type="entry name" value="ACP-like"/>
    <property type="match status" value="1"/>
</dbReference>
<keyword evidence="1" id="KW-0596">Phosphopantetheine</keyword>
<dbReference type="Gene3D" id="1.10.1200.10">
    <property type="entry name" value="ACP-like"/>
    <property type="match status" value="1"/>
</dbReference>
<dbReference type="InterPro" id="IPR057326">
    <property type="entry name" value="KR_dom"/>
</dbReference>
<keyword evidence="4" id="KW-0511">Multifunctional enzyme</keyword>
<evidence type="ECO:0000256" key="4">
    <source>
        <dbReference type="ARBA" id="ARBA00023268"/>
    </source>
</evidence>
<dbReference type="SMART" id="SM01294">
    <property type="entry name" value="PKS_PP_betabranch"/>
    <property type="match status" value="1"/>
</dbReference>
<dbReference type="InterPro" id="IPR009081">
    <property type="entry name" value="PP-bd_ACP"/>
</dbReference>
<sequence>LESVVPALAAWRTARRERSTLDNWRYRVVWRPYEAAANGVPGGTWLLVVPEGQREEDLTVRTRRVLEDAGTSVVPVAVPEHADRAVVAALLDAAVRPGDAPAGVLSLLALDAEPDKRSPGVTTGVLGSMALSQALADNAIHAGLWSLTRGAVAVDDEEAPSNGQAAAWGLLRVAALDDPERSGGLVDLPADGGIELLAHLPALLAAGDAPGGESEFALRPGAAGVRVRRMVRSPLAGAADAPVWTPCGTVLVTGGTGALGAHVARDLARAGAEHLVLTSRRGPEAPGAAELEAELTGLGCRVTVAACDVADREALAAVLDGIPAESPLTAVVHTAGAVDQARPLTQIDADEAVELMHAKVVGAENLHDLLGTRPLDAFVLFSSGAGVWGNGGQGPYAAANAHLDALAERRRAAGLPATSIAWGAWAGGGMVDAEVGEQLSRRGVPAMEPALAVRALRESVAARETAVVVADIRWDRFVPAYCAHGHRPLIEDIPDVQALLAAQDAEGAAGHAADATAGASDGLRGELAALPSAKRRRRLTELVRTHVAAVLGAGAADAVKPGRAFRDMGFDSLTGVELRNRLGAALGTKLSATLVFDYPTPKALADHLDAELWPADDADTALAPGLTERGSRHNQLDPRLAEIEAAYRATSDPAGRTELADALRSLLDSWATPVDEPAPVPAPAPTAVDEELVDASDQDMFDLIDKELGIS</sequence>
<dbReference type="InterPro" id="IPR006162">
    <property type="entry name" value="Ppantetheine_attach_site"/>
</dbReference>
<dbReference type="Pfam" id="PF00550">
    <property type="entry name" value="PP-binding"/>
    <property type="match status" value="1"/>
</dbReference>
<dbReference type="SUPFAM" id="SSF51735">
    <property type="entry name" value="NAD(P)-binding Rossmann-fold domains"/>
    <property type="match status" value="2"/>
</dbReference>
<name>A0A1S2QQ80_9ACTN</name>
<dbReference type="GO" id="GO:0004312">
    <property type="term" value="F:fatty acid synthase activity"/>
    <property type="evidence" value="ECO:0007669"/>
    <property type="project" value="TreeGrafter"/>
</dbReference>
<dbReference type="Proteomes" id="UP000179642">
    <property type="component" value="Unassembled WGS sequence"/>
</dbReference>
<dbReference type="RefSeq" id="WP_071378584.1">
    <property type="nucleotide sequence ID" value="NZ_MLYO01000001.1"/>
</dbReference>
<dbReference type="AlphaFoldDB" id="A0A1S2QQ80"/>
<dbReference type="GO" id="GO:0006633">
    <property type="term" value="P:fatty acid biosynthetic process"/>
    <property type="evidence" value="ECO:0007669"/>
    <property type="project" value="TreeGrafter"/>
</dbReference>
<comment type="caution">
    <text evidence="6">The sequence shown here is derived from an EMBL/GenBank/DDBJ whole genome shotgun (WGS) entry which is preliminary data.</text>
</comment>
<dbReference type="GO" id="GO:0017000">
    <property type="term" value="P:antibiotic biosynthetic process"/>
    <property type="evidence" value="ECO:0007669"/>
    <property type="project" value="UniProtKB-ARBA"/>
</dbReference>
<evidence type="ECO:0000256" key="2">
    <source>
        <dbReference type="ARBA" id="ARBA00022553"/>
    </source>
</evidence>
<dbReference type="PANTHER" id="PTHR43775">
    <property type="entry name" value="FATTY ACID SYNTHASE"/>
    <property type="match status" value="1"/>
</dbReference>
<dbReference type="InterPro" id="IPR050091">
    <property type="entry name" value="PKS_NRPS_Biosynth_Enz"/>
</dbReference>
<dbReference type="SMART" id="SM00822">
    <property type="entry name" value="PKS_KR"/>
    <property type="match status" value="1"/>
</dbReference>
<dbReference type="InterPro" id="IPR036736">
    <property type="entry name" value="ACP-like_sf"/>
</dbReference>
<dbReference type="InterPro" id="IPR036291">
    <property type="entry name" value="NAD(P)-bd_dom_sf"/>
</dbReference>
<dbReference type="PROSITE" id="PS00012">
    <property type="entry name" value="PHOSPHOPANTETHEINE"/>
    <property type="match status" value="1"/>
</dbReference>
<reference evidence="6 7" key="1">
    <citation type="submission" date="2016-10" db="EMBL/GenBank/DDBJ databases">
        <title>Genome sequence of Streptomyces sp. MUSC 1.</title>
        <authorList>
            <person name="Lee L.-H."/>
            <person name="Ser H.-L."/>
            <person name="Law J.W.-F."/>
        </authorList>
    </citation>
    <scope>NUCLEOTIDE SEQUENCE [LARGE SCALE GENOMIC DNA]</scope>
    <source>
        <strain evidence="6 7">MUSC 1</strain>
    </source>
</reference>
<feature type="domain" description="Carrier" evidence="5">
    <location>
        <begin position="537"/>
        <end position="612"/>
    </location>
</feature>
<evidence type="ECO:0000256" key="1">
    <source>
        <dbReference type="ARBA" id="ARBA00022450"/>
    </source>
</evidence>
<evidence type="ECO:0000313" key="6">
    <source>
        <dbReference type="EMBL" id="OIK08309.1"/>
    </source>
</evidence>
<dbReference type="Gene3D" id="3.40.50.720">
    <property type="entry name" value="NAD(P)-binding Rossmann-like Domain"/>
    <property type="match status" value="1"/>
</dbReference>
<organism evidence="6 7">
    <name type="scientific">Streptomyces monashensis</name>
    <dbReference type="NCBI Taxonomy" id="1678012"/>
    <lineage>
        <taxon>Bacteria</taxon>
        <taxon>Bacillati</taxon>
        <taxon>Actinomycetota</taxon>
        <taxon>Actinomycetes</taxon>
        <taxon>Kitasatosporales</taxon>
        <taxon>Streptomycetaceae</taxon>
        <taxon>Streptomyces</taxon>
    </lineage>
</organism>
<keyword evidence="2" id="KW-0597">Phosphoprotein</keyword>